<dbReference type="GO" id="GO:0030246">
    <property type="term" value="F:carbohydrate binding"/>
    <property type="evidence" value="ECO:0007669"/>
    <property type="project" value="InterPro"/>
</dbReference>
<dbReference type="STRING" id="329884.A0A4U0X4L6"/>
<evidence type="ECO:0000313" key="7">
    <source>
        <dbReference type="Proteomes" id="UP000309340"/>
    </source>
</evidence>
<proteinExistence type="inferred from homology"/>
<dbReference type="InterPro" id="IPR051816">
    <property type="entry name" value="Glycosyl_Hydrolase_31"/>
</dbReference>
<keyword evidence="3" id="KW-0732">Signal</keyword>
<protein>
    <submittedName>
        <fullName evidence="6">Alpha-xylosidase A</fullName>
    </submittedName>
</protein>
<dbReference type="Proteomes" id="UP000309340">
    <property type="component" value="Unassembled WGS sequence"/>
</dbReference>
<dbReference type="InterPro" id="IPR017853">
    <property type="entry name" value="GH"/>
</dbReference>
<dbReference type="InterPro" id="IPR000322">
    <property type="entry name" value="Glyco_hydro_31_TIM"/>
</dbReference>
<accession>A0A4U0X4L6</accession>
<dbReference type="Gene3D" id="3.20.20.80">
    <property type="entry name" value="Glycosidases"/>
    <property type="match status" value="1"/>
</dbReference>
<organism evidence="6 7">
    <name type="scientific">Friedmanniomyces simplex</name>
    <dbReference type="NCBI Taxonomy" id="329884"/>
    <lineage>
        <taxon>Eukaryota</taxon>
        <taxon>Fungi</taxon>
        <taxon>Dikarya</taxon>
        <taxon>Ascomycota</taxon>
        <taxon>Pezizomycotina</taxon>
        <taxon>Dothideomycetes</taxon>
        <taxon>Dothideomycetidae</taxon>
        <taxon>Mycosphaerellales</taxon>
        <taxon>Teratosphaeriaceae</taxon>
        <taxon>Friedmanniomyces</taxon>
    </lineage>
</organism>
<feature type="domain" description="Glycosyl hydrolase family 31 C-terminal" evidence="5">
    <location>
        <begin position="650"/>
        <end position="745"/>
    </location>
</feature>
<dbReference type="PANTHER" id="PTHR43863">
    <property type="entry name" value="HYDROLASE, PUTATIVE (AFU_ORTHOLOGUE AFUA_1G03140)-RELATED"/>
    <property type="match status" value="1"/>
</dbReference>
<dbReference type="SUPFAM" id="SSF51445">
    <property type="entry name" value="(Trans)glycosidases"/>
    <property type="match status" value="1"/>
</dbReference>
<evidence type="ECO:0000256" key="3">
    <source>
        <dbReference type="SAM" id="SignalP"/>
    </source>
</evidence>
<feature type="domain" description="Glycoside hydrolase family 31 TIM barrel" evidence="4">
    <location>
        <begin position="269"/>
        <end position="640"/>
    </location>
</feature>
<keyword evidence="7" id="KW-1185">Reference proteome</keyword>
<sequence>MGSFARFAAAAALCLPFCNALTNSSYFRPNSTGFRLQHGFETVVVQPYGYDGFRVRAWAFRPPSGNEVSFLYDPPLEGPADATASALTYDTVINGTQNYTMRNGATVVKMFSPNADNATNVRLAFYRVNTDGSESLLTNEYSPIKSLNSRYYEWNGPGYEFSAAYSFATTPDEQIYGTGTQQDHMISKKGNTIDLVNFNTHVPTPLFMSSRGYGFVWNSASEGEMEFGQLRNRFTSKSTTLVDYAITSAQPGDYDTLQRRLTAMTGRAPLPPQWSLGYLHSKLRYENQSEFIQLAQNFHDYGIPVSLLVIDYQSWAHQGDWGLDPGLWPNVSYMAARVKELTGAEIMASLWPSVEDASVNYATMQLDGLLSATRSGPGTTDSWNGSYIRNYDATNPAARKFLWSQLYENYYSNGIKNFWIDQADGGNLGEAYENNGQSVSVAPGLTCSSTWKSLIESIPYPLADVLYYAGTQKSIGKLYPWAHQQAIEEGTRNATGKQQGQPCDYVSLARSGYIGSQRFCSMIWSGDSTAVWDTLASQVSVGLSAAATGWGWWTLDIGGFQADSTVPWSNNIDDDRYRELYVRWQQWATFLPFMRNHGSRACNFQDAYTCNNEPWTYGASNTPIIVSYINLRYQLGNYLTSIFGQLSATGRMIMRPLYMDFSITDPNVVAMTRNNSNVTTQQYMFGPRLLVTPVTLPNVTEWAVYLPNTGAGNGTKPWTYWWTNVTYAGGQTATVPAPLEHVPLFHLGSRADVLSGNVF</sequence>
<feature type="signal peptide" evidence="3">
    <location>
        <begin position="1"/>
        <end position="20"/>
    </location>
</feature>
<dbReference type="SUPFAM" id="SSF74650">
    <property type="entry name" value="Galactose mutarotase-like"/>
    <property type="match status" value="1"/>
</dbReference>
<evidence type="ECO:0000256" key="2">
    <source>
        <dbReference type="RuleBase" id="RU361185"/>
    </source>
</evidence>
<dbReference type="InterPro" id="IPR013780">
    <property type="entry name" value="Glyco_hydro_b"/>
</dbReference>
<evidence type="ECO:0000259" key="4">
    <source>
        <dbReference type="Pfam" id="PF01055"/>
    </source>
</evidence>
<dbReference type="AlphaFoldDB" id="A0A4U0X4L6"/>
<feature type="chain" id="PRO_5020534366" evidence="3">
    <location>
        <begin position="21"/>
        <end position="759"/>
    </location>
</feature>
<comment type="caution">
    <text evidence="6">The sequence shown here is derived from an EMBL/GenBank/DDBJ whole genome shotgun (WGS) entry which is preliminary data.</text>
</comment>
<dbReference type="Gene3D" id="2.60.40.1760">
    <property type="entry name" value="glycosyl hydrolase (family 31)"/>
    <property type="match status" value="1"/>
</dbReference>
<comment type="similarity">
    <text evidence="1 2">Belongs to the glycosyl hydrolase 31 family.</text>
</comment>
<keyword evidence="2" id="KW-0378">Hydrolase</keyword>
<dbReference type="Gene3D" id="2.60.40.1180">
    <property type="entry name" value="Golgi alpha-mannosidase II"/>
    <property type="match status" value="1"/>
</dbReference>
<dbReference type="Pfam" id="PF01055">
    <property type="entry name" value="Glyco_hydro_31_2nd"/>
    <property type="match status" value="1"/>
</dbReference>
<dbReference type="GO" id="GO:0004553">
    <property type="term" value="F:hydrolase activity, hydrolyzing O-glycosyl compounds"/>
    <property type="evidence" value="ECO:0007669"/>
    <property type="project" value="InterPro"/>
</dbReference>
<dbReference type="OrthoDB" id="10070917at2759"/>
<gene>
    <name evidence="6" type="ORF">B0A55_05127</name>
</gene>
<dbReference type="PANTHER" id="PTHR43863:SF2">
    <property type="entry name" value="MALTASE-GLUCOAMYLASE"/>
    <property type="match status" value="1"/>
</dbReference>
<reference evidence="6 7" key="1">
    <citation type="submission" date="2017-03" db="EMBL/GenBank/DDBJ databases">
        <title>Genomes of endolithic fungi from Antarctica.</title>
        <authorList>
            <person name="Coleine C."/>
            <person name="Masonjones S."/>
            <person name="Stajich J.E."/>
        </authorList>
    </citation>
    <scope>NUCLEOTIDE SEQUENCE [LARGE SCALE GENOMIC DNA]</scope>
    <source>
        <strain evidence="6 7">CCFEE 5184</strain>
    </source>
</reference>
<dbReference type="GO" id="GO:0005975">
    <property type="term" value="P:carbohydrate metabolic process"/>
    <property type="evidence" value="ECO:0007669"/>
    <property type="project" value="InterPro"/>
</dbReference>
<evidence type="ECO:0000259" key="5">
    <source>
        <dbReference type="Pfam" id="PF21365"/>
    </source>
</evidence>
<dbReference type="CDD" id="cd14752">
    <property type="entry name" value="GH31_N"/>
    <property type="match status" value="1"/>
</dbReference>
<dbReference type="InterPro" id="IPR048395">
    <property type="entry name" value="Glyco_hydro_31_C"/>
</dbReference>
<keyword evidence="2" id="KW-0326">Glycosidase</keyword>
<dbReference type="Pfam" id="PF21365">
    <property type="entry name" value="Glyco_hydro_31_3rd"/>
    <property type="match status" value="1"/>
</dbReference>
<evidence type="ECO:0000313" key="6">
    <source>
        <dbReference type="EMBL" id="TKA71344.1"/>
    </source>
</evidence>
<dbReference type="EMBL" id="NAJQ01000356">
    <property type="protein sequence ID" value="TKA71344.1"/>
    <property type="molecule type" value="Genomic_DNA"/>
</dbReference>
<dbReference type="SUPFAM" id="SSF51011">
    <property type="entry name" value="Glycosyl hydrolase domain"/>
    <property type="match status" value="1"/>
</dbReference>
<evidence type="ECO:0000256" key="1">
    <source>
        <dbReference type="ARBA" id="ARBA00007806"/>
    </source>
</evidence>
<dbReference type="InterPro" id="IPR011013">
    <property type="entry name" value="Gal_mutarotase_sf_dom"/>
</dbReference>
<name>A0A4U0X4L6_9PEZI</name>